<dbReference type="EMBL" id="JAFEJA010000004">
    <property type="protein sequence ID" value="MBM9624840.1"/>
    <property type="molecule type" value="Genomic_DNA"/>
</dbReference>
<comment type="caution">
    <text evidence="2">The sequence shown here is derived from an EMBL/GenBank/DDBJ whole genome shotgun (WGS) entry which is preliminary data.</text>
</comment>
<evidence type="ECO:0000313" key="3">
    <source>
        <dbReference type="Proteomes" id="UP000664109"/>
    </source>
</evidence>
<keyword evidence="2" id="KW-0614">Plasmid</keyword>
<feature type="domain" description="Probable transposase IS891/IS1136/IS1341" evidence="1">
    <location>
        <begin position="180"/>
        <end position="267"/>
    </location>
</feature>
<geneLocation type="plasmid" evidence="2">
    <name>unnamed2</name>
</geneLocation>
<evidence type="ECO:0000313" key="2">
    <source>
        <dbReference type="EMBL" id="MBM9624840.1"/>
    </source>
</evidence>
<keyword evidence="3" id="KW-1185">Reference proteome</keyword>
<dbReference type="Proteomes" id="UP000664109">
    <property type="component" value="Unassembled WGS sequence"/>
</dbReference>
<dbReference type="InterPro" id="IPR001959">
    <property type="entry name" value="Transposase"/>
</dbReference>
<organism evidence="2 3">
    <name type="scientific">Streptomyces zhihengii</name>
    <dbReference type="NCBI Taxonomy" id="1818004"/>
    <lineage>
        <taxon>Bacteria</taxon>
        <taxon>Bacillati</taxon>
        <taxon>Actinomycetota</taxon>
        <taxon>Actinomycetes</taxon>
        <taxon>Kitasatosporales</taxon>
        <taxon>Streptomycetaceae</taxon>
        <taxon>Streptomyces</taxon>
    </lineage>
</organism>
<feature type="non-terminal residue" evidence="2">
    <location>
        <position position="286"/>
    </location>
</feature>
<name>A0ABS2V8C4_9ACTN</name>
<gene>
    <name evidence="2" type="ORF">JE024_40725</name>
</gene>
<dbReference type="Pfam" id="PF01385">
    <property type="entry name" value="OrfB_IS605"/>
    <property type="match status" value="1"/>
</dbReference>
<dbReference type="RefSeq" id="WP_205379019.1">
    <property type="nucleotide sequence ID" value="NZ_JAFEJA010000004.1"/>
</dbReference>
<accession>A0ABS2V8C4</accession>
<protein>
    <submittedName>
        <fullName evidence="2">Transposase</fullName>
    </submittedName>
</protein>
<sequence length="286" mass="32063">MKIVTQVKLTPSPEVAAVLESTLHTVNEHANRVSALAFERRVFRNYDLRKIAYADVREAGIGSQAAQHLIKKVADGYATLRANLRAGNYGKPGSKRRVTVESKPITFRPEAAQPYDQRNMSFDLDAQTVSLWTVSGRIKNIPFACSAEALKNLAGKRGEADLLRREGVWFLVVTLDVPEAAQYEPDGFIGVDLGIENIATTSTGYLAAGRKLNRYRKRQLDLRRKLQAKGTKSAKRLLKKRSRKESRRTRDINHCISKTIVTEAKRTGRGIALEDLTGIRARVRHR</sequence>
<reference evidence="2 3" key="1">
    <citation type="journal article" date="2016" name="Arch. Microbiol.">
        <title>Streptomyces zhihengii sp. nov., isolated from rhizospheric soil of Psammosilene tunicoides.</title>
        <authorList>
            <person name="Huang M.J."/>
            <person name="Fei J.J."/>
            <person name="Salam N."/>
            <person name="Kim C.J."/>
            <person name="Hozzein W.N."/>
            <person name="Xiao M."/>
            <person name="Huang H.Q."/>
            <person name="Li W.J."/>
        </authorList>
    </citation>
    <scope>NUCLEOTIDE SEQUENCE [LARGE SCALE GENOMIC DNA]</scope>
    <source>
        <strain evidence="2 3">YIM T102</strain>
    </source>
</reference>
<proteinExistence type="predicted"/>
<evidence type="ECO:0000259" key="1">
    <source>
        <dbReference type="Pfam" id="PF01385"/>
    </source>
</evidence>